<dbReference type="Proteomes" id="UP001500466">
    <property type="component" value="Unassembled WGS sequence"/>
</dbReference>
<protein>
    <submittedName>
        <fullName evidence="2">Glyoxalase/bleomycin resistance/dioxygenase family protein</fullName>
    </submittedName>
</protein>
<dbReference type="SUPFAM" id="SSF54593">
    <property type="entry name" value="Glyoxalase/Bleomycin resistance protein/Dihydroxybiphenyl dioxygenase"/>
    <property type="match status" value="1"/>
</dbReference>
<feature type="domain" description="VOC" evidence="1">
    <location>
        <begin position="5"/>
        <end position="124"/>
    </location>
</feature>
<dbReference type="EMBL" id="BAABHS010000006">
    <property type="protein sequence ID" value="GAA4958369.1"/>
    <property type="molecule type" value="Genomic_DNA"/>
</dbReference>
<dbReference type="InterPro" id="IPR037523">
    <property type="entry name" value="VOC_core"/>
</dbReference>
<dbReference type="PROSITE" id="PS51819">
    <property type="entry name" value="VOC"/>
    <property type="match status" value="1"/>
</dbReference>
<evidence type="ECO:0000313" key="3">
    <source>
        <dbReference type="Proteomes" id="UP001500466"/>
    </source>
</evidence>
<accession>A0ABP9H1D9</accession>
<reference evidence="3" key="1">
    <citation type="journal article" date="2019" name="Int. J. Syst. Evol. Microbiol.">
        <title>The Global Catalogue of Microorganisms (GCM) 10K type strain sequencing project: providing services to taxonomists for standard genome sequencing and annotation.</title>
        <authorList>
            <consortium name="The Broad Institute Genomics Platform"/>
            <consortium name="The Broad Institute Genome Sequencing Center for Infectious Disease"/>
            <person name="Wu L."/>
            <person name="Ma J."/>
        </authorList>
    </citation>
    <scope>NUCLEOTIDE SEQUENCE [LARGE SCALE GENOMIC DNA]</scope>
    <source>
        <strain evidence="3">JCM 17986</strain>
    </source>
</reference>
<proteinExistence type="predicted"/>
<dbReference type="InterPro" id="IPR004360">
    <property type="entry name" value="Glyas_Fos-R_dOase_dom"/>
</dbReference>
<keyword evidence="3" id="KW-1185">Reference proteome</keyword>
<dbReference type="Pfam" id="PF00903">
    <property type="entry name" value="Glyoxalase"/>
    <property type="match status" value="1"/>
</dbReference>
<dbReference type="Gene3D" id="3.10.180.10">
    <property type="entry name" value="2,3-Dihydroxybiphenyl 1,2-Dioxygenase, domain 1"/>
    <property type="match status" value="1"/>
</dbReference>
<organism evidence="2 3">
    <name type="scientific">Yinghuangia aomiensis</name>
    <dbReference type="NCBI Taxonomy" id="676205"/>
    <lineage>
        <taxon>Bacteria</taxon>
        <taxon>Bacillati</taxon>
        <taxon>Actinomycetota</taxon>
        <taxon>Actinomycetes</taxon>
        <taxon>Kitasatosporales</taxon>
        <taxon>Streptomycetaceae</taxon>
        <taxon>Yinghuangia</taxon>
    </lineage>
</organism>
<comment type="caution">
    <text evidence="2">The sequence shown here is derived from an EMBL/GenBank/DDBJ whole genome shotgun (WGS) entry which is preliminary data.</text>
</comment>
<name>A0ABP9H1D9_9ACTN</name>
<evidence type="ECO:0000313" key="2">
    <source>
        <dbReference type="EMBL" id="GAA4958369.1"/>
    </source>
</evidence>
<sequence length="125" mass="13556">MIADAPLTAVVPVTDRARAVAFYRDKLGIPVKEEHAEDITFTCGGTQFSLYETPYGGQAQHTLASWKVDDLDAAMKDLRGRGVVFEDYDFPGLKTVNGVAESPEGGRAAWFRDSEGNVLCVAQGM</sequence>
<gene>
    <name evidence="2" type="ORF">GCM10023205_21240</name>
</gene>
<dbReference type="InterPro" id="IPR029068">
    <property type="entry name" value="Glyas_Bleomycin-R_OHBP_Dase"/>
</dbReference>
<dbReference type="RefSeq" id="WP_345675109.1">
    <property type="nucleotide sequence ID" value="NZ_BAABHS010000006.1"/>
</dbReference>
<evidence type="ECO:0000259" key="1">
    <source>
        <dbReference type="PROSITE" id="PS51819"/>
    </source>
</evidence>